<organism evidence="1 2">
    <name type="scientific">Gossypium stocksii</name>
    <dbReference type="NCBI Taxonomy" id="47602"/>
    <lineage>
        <taxon>Eukaryota</taxon>
        <taxon>Viridiplantae</taxon>
        <taxon>Streptophyta</taxon>
        <taxon>Embryophyta</taxon>
        <taxon>Tracheophyta</taxon>
        <taxon>Spermatophyta</taxon>
        <taxon>Magnoliopsida</taxon>
        <taxon>eudicotyledons</taxon>
        <taxon>Gunneridae</taxon>
        <taxon>Pentapetalae</taxon>
        <taxon>rosids</taxon>
        <taxon>malvids</taxon>
        <taxon>Malvales</taxon>
        <taxon>Malvaceae</taxon>
        <taxon>Malvoideae</taxon>
        <taxon>Gossypium</taxon>
    </lineage>
</organism>
<name>A0A9D3ZJA4_9ROSI</name>
<comment type="caution">
    <text evidence="1">The sequence shown here is derived from an EMBL/GenBank/DDBJ whole genome shotgun (WGS) entry which is preliminary data.</text>
</comment>
<dbReference type="Pfam" id="PF14223">
    <property type="entry name" value="Retrotran_gag_2"/>
    <property type="match status" value="1"/>
</dbReference>
<sequence>MLGSIPIMDQVELQVLVSRLRDLKVVIQELLQVGAIISKLPSSWNNYRKKLLHMEKGLYCGKMLRHLHIEEET</sequence>
<protein>
    <submittedName>
        <fullName evidence="1">Uncharacterized protein</fullName>
    </submittedName>
</protein>
<proteinExistence type="predicted"/>
<accession>A0A9D3ZJA4</accession>
<evidence type="ECO:0000313" key="1">
    <source>
        <dbReference type="EMBL" id="KAH1039702.1"/>
    </source>
</evidence>
<dbReference type="AlphaFoldDB" id="A0A9D3ZJA4"/>
<gene>
    <name evidence="1" type="ORF">J1N35_041445</name>
</gene>
<dbReference type="OrthoDB" id="1000303at2759"/>
<dbReference type="EMBL" id="JAIQCV010000012">
    <property type="protein sequence ID" value="KAH1039702.1"/>
    <property type="molecule type" value="Genomic_DNA"/>
</dbReference>
<evidence type="ECO:0000313" key="2">
    <source>
        <dbReference type="Proteomes" id="UP000828251"/>
    </source>
</evidence>
<keyword evidence="2" id="KW-1185">Reference proteome</keyword>
<dbReference type="Proteomes" id="UP000828251">
    <property type="component" value="Unassembled WGS sequence"/>
</dbReference>
<reference evidence="1 2" key="1">
    <citation type="journal article" date="2021" name="Plant Biotechnol. J.">
        <title>Multi-omics assisted identification of the key and species-specific regulatory components of drought-tolerant mechanisms in Gossypium stocksii.</title>
        <authorList>
            <person name="Yu D."/>
            <person name="Ke L."/>
            <person name="Zhang D."/>
            <person name="Wu Y."/>
            <person name="Sun Y."/>
            <person name="Mei J."/>
            <person name="Sun J."/>
            <person name="Sun Y."/>
        </authorList>
    </citation>
    <scope>NUCLEOTIDE SEQUENCE [LARGE SCALE GENOMIC DNA]</scope>
    <source>
        <strain evidence="2">cv. E1</strain>
        <tissue evidence="1">Leaf</tissue>
    </source>
</reference>